<evidence type="ECO:0000256" key="1">
    <source>
        <dbReference type="ARBA" id="ARBA00004141"/>
    </source>
</evidence>
<keyword evidence="3 5" id="KW-1133">Transmembrane helix</keyword>
<evidence type="ECO:0000313" key="7">
    <source>
        <dbReference type="Proteomes" id="UP000305848"/>
    </source>
</evidence>
<dbReference type="PANTHER" id="PTHR37306">
    <property type="entry name" value="COLICIN V PRODUCTION PROTEIN"/>
    <property type="match status" value="1"/>
</dbReference>
<evidence type="ECO:0000256" key="2">
    <source>
        <dbReference type="ARBA" id="ARBA00022692"/>
    </source>
</evidence>
<sequence length="178" mass="19514">MIIDIIYLGLLALAVFKGFRNGFIIAVFSFFAVIIGLAAALKLSVVVAGWLGTNINVSARFLPVLAFVLVMVVVAWLVRLCGLLIQKALQIVMLGFINKAAGIILYAVLYTILLSVVLFYAKQINIIGQDAVAASYCYSFIQPWGPAAIQVFAMLIPAFKNMFQYLEHFFDNIAKKAA</sequence>
<evidence type="ECO:0000256" key="3">
    <source>
        <dbReference type="ARBA" id="ARBA00022989"/>
    </source>
</evidence>
<name>A0A4U3L1I4_9BACT</name>
<dbReference type="GO" id="GO:0016020">
    <property type="term" value="C:membrane"/>
    <property type="evidence" value="ECO:0007669"/>
    <property type="project" value="UniProtKB-SubCell"/>
</dbReference>
<dbReference type="EMBL" id="SZQL01000006">
    <property type="protein sequence ID" value="TKK68858.1"/>
    <property type="molecule type" value="Genomic_DNA"/>
</dbReference>
<evidence type="ECO:0000313" key="6">
    <source>
        <dbReference type="EMBL" id="TKK68858.1"/>
    </source>
</evidence>
<dbReference type="GO" id="GO:0009403">
    <property type="term" value="P:toxin biosynthetic process"/>
    <property type="evidence" value="ECO:0007669"/>
    <property type="project" value="InterPro"/>
</dbReference>
<feature type="transmembrane region" description="Helical" evidence="5">
    <location>
        <begin position="103"/>
        <end position="121"/>
    </location>
</feature>
<dbReference type="PANTHER" id="PTHR37306:SF1">
    <property type="entry name" value="COLICIN V PRODUCTION PROTEIN"/>
    <property type="match status" value="1"/>
</dbReference>
<gene>
    <name evidence="6" type="ORF">FC093_09175</name>
</gene>
<evidence type="ECO:0000256" key="5">
    <source>
        <dbReference type="SAM" id="Phobius"/>
    </source>
</evidence>
<feature type="transmembrane region" description="Helical" evidence="5">
    <location>
        <begin position="141"/>
        <end position="159"/>
    </location>
</feature>
<accession>A0A4U3L1I4</accession>
<reference evidence="6 7" key="1">
    <citation type="submission" date="2019-05" db="EMBL/GenBank/DDBJ databases">
        <title>Panacibacter sp. strain 17mud1-8 Genome sequencing and assembly.</title>
        <authorList>
            <person name="Chhetri G."/>
        </authorList>
    </citation>
    <scope>NUCLEOTIDE SEQUENCE [LARGE SCALE GENOMIC DNA]</scope>
    <source>
        <strain evidence="6 7">17mud1-8</strain>
    </source>
</reference>
<comment type="caution">
    <text evidence="6">The sequence shown here is derived from an EMBL/GenBank/DDBJ whole genome shotgun (WGS) entry which is preliminary data.</text>
</comment>
<organism evidence="6 7">
    <name type="scientific">Ilyomonas limi</name>
    <dbReference type="NCBI Taxonomy" id="2575867"/>
    <lineage>
        <taxon>Bacteria</taxon>
        <taxon>Pseudomonadati</taxon>
        <taxon>Bacteroidota</taxon>
        <taxon>Chitinophagia</taxon>
        <taxon>Chitinophagales</taxon>
        <taxon>Chitinophagaceae</taxon>
        <taxon>Ilyomonas</taxon>
    </lineage>
</organism>
<keyword evidence="2 5" id="KW-0812">Transmembrane</keyword>
<dbReference type="RefSeq" id="WP_137261479.1">
    <property type="nucleotide sequence ID" value="NZ_SZQL01000006.1"/>
</dbReference>
<comment type="subcellular location">
    <subcellularLocation>
        <location evidence="1">Membrane</location>
        <topology evidence="1">Multi-pass membrane protein</topology>
    </subcellularLocation>
</comment>
<proteinExistence type="predicted"/>
<feature type="transmembrane region" description="Helical" evidence="5">
    <location>
        <begin position="61"/>
        <end position="82"/>
    </location>
</feature>
<dbReference type="InterPro" id="IPR003825">
    <property type="entry name" value="Colicin-V_CvpA"/>
</dbReference>
<dbReference type="AlphaFoldDB" id="A0A4U3L1I4"/>
<dbReference type="OrthoDB" id="1492026at2"/>
<keyword evidence="7" id="KW-1185">Reference proteome</keyword>
<protein>
    <submittedName>
        <fullName evidence="6">CvpA family protein</fullName>
    </submittedName>
</protein>
<keyword evidence="4 5" id="KW-0472">Membrane</keyword>
<dbReference type="Proteomes" id="UP000305848">
    <property type="component" value="Unassembled WGS sequence"/>
</dbReference>
<evidence type="ECO:0000256" key="4">
    <source>
        <dbReference type="ARBA" id="ARBA00023136"/>
    </source>
</evidence>
<dbReference type="Pfam" id="PF02674">
    <property type="entry name" value="Colicin_V"/>
    <property type="match status" value="1"/>
</dbReference>